<dbReference type="PATRIC" id="fig|1121326.3.peg.797"/>
<keyword evidence="2" id="KW-1185">Reference proteome</keyword>
<reference evidence="1 2" key="1">
    <citation type="submission" date="2016-04" db="EMBL/GenBank/DDBJ databases">
        <title>Genome sequence of Clostridium magnum DSM 2767.</title>
        <authorList>
            <person name="Poehlein A."/>
            <person name="Uhlig R."/>
            <person name="Fischer R."/>
            <person name="Bahl H."/>
            <person name="Daniel R."/>
        </authorList>
    </citation>
    <scope>NUCLEOTIDE SEQUENCE [LARGE SCALE GENOMIC DNA]</scope>
    <source>
        <strain evidence="1 2">DSM 2767</strain>
    </source>
</reference>
<proteinExistence type="predicted"/>
<sequence>MRIKQSTKEKIILKGSDFVKRQMIGKEVTERELEELKNINEVNRFPDRRREEKNVLTMQTGLNSDGTIREEEIPAHMYELNGVKDK</sequence>
<organism evidence="1 2">
    <name type="scientific">Clostridium magnum DSM 2767</name>
    <dbReference type="NCBI Taxonomy" id="1121326"/>
    <lineage>
        <taxon>Bacteria</taxon>
        <taxon>Bacillati</taxon>
        <taxon>Bacillota</taxon>
        <taxon>Clostridia</taxon>
        <taxon>Eubacteriales</taxon>
        <taxon>Clostridiaceae</taxon>
        <taxon>Clostridium</taxon>
    </lineage>
</organism>
<dbReference type="RefSeq" id="WP_066618229.1">
    <property type="nucleotide sequence ID" value="NZ_FQXL01000012.1"/>
</dbReference>
<evidence type="ECO:0000313" key="1">
    <source>
        <dbReference type="EMBL" id="KZL93788.1"/>
    </source>
</evidence>
<evidence type="ECO:0000313" key="2">
    <source>
        <dbReference type="Proteomes" id="UP000076603"/>
    </source>
</evidence>
<dbReference type="Proteomes" id="UP000076603">
    <property type="component" value="Unassembled WGS sequence"/>
</dbReference>
<comment type="caution">
    <text evidence="1">The sequence shown here is derived from an EMBL/GenBank/DDBJ whole genome shotgun (WGS) entry which is preliminary data.</text>
</comment>
<dbReference type="AlphaFoldDB" id="A0A161X2T8"/>
<name>A0A161X2T8_9CLOT</name>
<dbReference type="EMBL" id="LWAE01000001">
    <property type="protein sequence ID" value="KZL93788.1"/>
    <property type="molecule type" value="Genomic_DNA"/>
</dbReference>
<protein>
    <submittedName>
        <fullName evidence="1">Uncharacterized protein</fullName>
    </submittedName>
</protein>
<gene>
    <name evidence="1" type="ORF">CLMAG_08390</name>
</gene>
<accession>A0A161X2T8</accession>